<keyword evidence="1" id="KW-0472">Membrane</keyword>
<keyword evidence="3" id="KW-1185">Reference proteome</keyword>
<dbReference type="Pfam" id="PF13803">
    <property type="entry name" value="DUF4184"/>
    <property type="match status" value="1"/>
</dbReference>
<keyword evidence="1" id="KW-0812">Transmembrane</keyword>
<accession>A0AAF1C4G7</accession>
<dbReference type="InterPro" id="IPR025238">
    <property type="entry name" value="DUF4184"/>
</dbReference>
<evidence type="ECO:0000313" key="2">
    <source>
        <dbReference type="EMBL" id="WPF82488.1"/>
    </source>
</evidence>
<evidence type="ECO:0000313" key="3">
    <source>
        <dbReference type="Proteomes" id="UP001304340"/>
    </source>
</evidence>
<evidence type="ECO:0000256" key="1">
    <source>
        <dbReference type="SAM" id="Phobius"/>
    </source>
</evidence>
<dbReference type="Proteomes" id="UP001304340">
    <property type="component" value="Chromosome"/>
</dbReference>
<name>A0AAF1C4G7_9MICO</name>
<dbReference type="KEGG" id="sbil:SANBI_000093"/>
<feature type="transmembrane region" description="Helical" evidence="1">
    <location>
        <begin position="106"/>
        <end position="126"/>
    </location>
</feature>
<feature type="transmembrane region" description="Helical" evidence="1">
    <location>
        <begin position="62"/>
        <end position="85"/>
    </location>
</feature>
<feature type="transmembrane region" description="Helical" evidence="1">
    <location>
        <begin position="229"/>
        <end position="250"/>
    </location>
</feature>
<dbReference type="EMBL" id="CP138359">
    <property type="protein sequence ID" value="WPF82488.1"/>
    <property type="molecule type" value="Genomic_DNA"/>
</dbReference>
<protein>
    <submittedName>
        <fullName evidence="2">DUF4184 family protein</fullName>
    </submittedName>
</protein>
<feature type="transmembrane region" description="Helical" evidence="1">
    <location>
        <begin position="156"/>
        <end position="174"/>
    </location>
</feature>
<keyword evidence="1" id="KW-1133">Transmembrane helix</keyword>
<dbReference type="RefSeq" id="WP_319157918.1">
    <property type="nucleotide sequence ID" value="NZ_CP138359.1"/>
</dbReference>
<dbReference type="AlphaFoldDB" id="A0AAF1C4G7"/>
<gene>
    <name evidence="2" type="ORF">SANBI_000093</name>
</gene>
<sequence>MPLTFAHPAAVVPLMRGPLVPTALVAGALAPDMPYFLRSLPIPVSAQSWWEPFLNATTTHSWPGILSVAMPLALVLFLGLAVCVRPGLWALPTTPAPQSAARTSKAAWWLWVGASLAIGVLSHVAWDSFTHSDGWFVENVAWMRTEAFGSLTWARLLQHLSTAFGLTVIAVAAWRRRETWLVSTDTARRARFLRVAAVLASSAMAAMVGAVLLLRDAGDGAEHLLSDAAIGAGLGASITAAALALLWWVVRPDRTT</sequence>
<reference evidence="3" key="1">
    <citation type="submission" date="2023-11" db="EMBL/GenBank/DDBJ databases">
        <authorList>
            <person name="Helweg L.P."/>
            <person name="Kiel A."/>
            <person name="Hitz F."/>
            <person name="Ruckert-Reed C."/>
            <person name="Busche T."/>
            <person name="Kaltschmidt B."/>
            <person name="Kaltschmidt C."/>
        </authorList>
    </citation>
    <scope>NUCLEOTIDE SEQUENCE [LARGE SCALE GENOMIC DNA]</scope>
    <source>
        <strain evidence="3">4.1</strain>
    </source>
</reference>
<organism evidence="2 3">
    <name type="scientific">Sanguibacter biliveldensis</name>
    <dbReference type="NCBI Taxonomy" id="3030830"/>
    <lineage>
        <taxon>Bacteria</taxon>
        <taxon>Bacillati</taxon>
        <taxon>Actinomycetota</taxon>
        <taxon>Actinomycetes</taxon>
        <taxon>Micrococcales</taxon>
        <taxon>Sanguibacteraceae</taxon>
        <taxon>Sanguibacter</taxon>
    </lineage>
</organism>
<feature type="transmembrane region" description="Helical" evidence="1">
    <location>
        <begin position="195"/>
        <end position="214"/>
    </location>
</feature>
<proteinExistence type="predicted"/>